<gene>
    <name evidence="2" type="ORF">UM93_08290</name>
</gene>
<dbReference type="Gene3D" id="3.30.70.100">
    <property type="match status" value="1"/>
</dbReference>
<reference evidence="2 3" key="1">
    <citation type="journal article" date="2015" name="Genome Announc.">
        <title>Complete Genome Sequencing of Protease-Producing Novel Arthrobacter sp. Strain IHBB 11108 Using PacBio Single-Molecule Real-Time Sequencing Technology.</title>
        <authorList>
            <person name="Kiran S."/>
            <person name="Swarnkar M.K."/>
            <person name="Pal M."/>
            <person name="Thakur R."/>
            <person name="Tewari R."/>
            <person name="Singh A.K."/>
            <person name="Gulati A."/>
        </authorList>
    </citation>
    <scope>NUCLEOTIDE SEQUENCE [LARGE SCALE GENOMIC DNA]</scope>
    <source>
        <strain evidence="2 3">IHBB 11108</strain>
    </source>
</reference>
<sequence>MIIEIRTYRLVPGSSAEFLRILTEEAKPMIQDAGIQVVDCGLSAVQDEGNEEGYLIRAFDSLEHRTLQEDAFYSSASWLEGPRAEFLSHIEQYHTIVLEASVDAVQALS</sequence>
<dbReference type="OrthoDB" id="5188748at2"/>
<dbReference type="Pfam" id="PF07978">
    <property type="entry name" value="NIPSNAP"/>
    <property type="match status" value="1"/>
</dbReference>
<accession>A0A0D4BZG1</accession>
<evidence type="ECO:0000259" key="1">
    <source>
        <dbReference type="Pfam" id="PF07978"/>
    </source>
</evidence>
<dbReference type="PATRIC" id="fig|1618207.4.peg.1678"/>
<dbReference type="InterPro" id="IPR011008">
    <property type="entry name" value="Dimeric_a/b-barrel"/>
</dbReference>
<keyword evidence="3" id="KW-1185">Reference proteome</keyword>
<dbReference type="Proteomes" id="UP000061839">
    <property type="component" value="Chromosome"/>
</dbReference>
<dbReference type="EMBL" id="CP011005">
    <property type="protein sequence ID" value="AJT41515.1"/>
    <property type="molecule type" value="Genomic_DNA"/>
</dbReference>
<name>A0A0D4BZG1_9MICC</name>
<dbReference type="RefSeq" id="WP_045074943.1">
    <property type="nucleotide sequence ID" value="NZ_CP011005.1"/>
</dbReference>
<dbReference type="SUPFAM" id="SSF54909">
    <property type="entry name" value="Dimeric alpha+beta barrel"/>
    <property type="match status" value="1"/>
</dbReference>
<dbReference type="InterPro" id="IPR012577">
    <property type="entry name" value="NIPSNAP"/>
</dbReference>
<evidence type="ECO:0000313" key="3">
    <source>
        <dbReference type="Proteomes" id="UP000061839"/>
    </source>
</evidence>
<dbReference type="HOGENOM" id="CLU_166198_1_0_11"/>
<organism evidence="2 3">
    <name type="scientific">Psychromicrobium lacuslunae</name>
    <dbReference type="NCBI Taxonomy" id="1618207"/>
    <lineage>
        <taxon>Bacteria</taxon>
        <taxon>Bacillati</taxon>
        <taxon>Actinomycetota</taxon>
        <taxon>Actinomycetes</taxon>
        <taxon>Micrococcales</taxon>
        <taxon>Micrococcaceae</taxon>
        <taxon>Psychromicrobium</taxon>
    </lineage>
</organism>
<evidence type="ECO:0000313" key="2">
    <source>
        <dbReference type="EMBL" id="AJT41515.1"/>
    </source>
</evidence>
<dbReference type="KEGG" id="ari:UM93_08290"/>
<feature type="domain" description="NIPSNAP" evidence="1">
    <location>
        <begin position="4"/>
        <end position="95"/>
    </location>
</feature>
<proteinExistence type="predicted"/>
<dbReference type="AlphaFoldDB" id="A0A0D4BZG1"/>
<protein>
    <submittedName>
        <fullName evidence="2">NIPSNAP family containing protein</fullName>
    </submittedName>
</protein>